<dbReference type="Pfam" id="PF04488">
    <property type="entry name" value="Gly_transf_sug"/>
    <property type="match status" value="1"/>
</dbReference>
<feature type="domain" description="Alpha 1,4-glycosyltransferase" evidence="7">
    <location>
        <begin position="155"/>
        <end position="272"/>
    </location>
</feature>
<keyword evidence="10" id="KW-1185">Reference proteome</keyword>
<dbReference type="GO" id="GO:0050512">
    <property type="term" value="F:lactosylceramide 4-alpha-galactosyltransferase activity"/>
    <property type="evidence" value="ECO:0007669"/>
    <property type="project" value="UniProtKB-EC"/>
</dbReference>
<evidence type="ECO:0000259" key="7">
    <source>
        <dbReference type="Pfam" id="PF04572"/>
    </source>
</evidence>
<dbReference type="Pfam" id="PF04572">
    <property type="entry name" value="Gb3_synth"/>
    <property type="match status" value="1"/>
</dbReference>
<keyword evidence="4 8" id="KW-0808">Transferase</keyword>
<reference evidence="8 10" key="1">
    <citation type="submission" date="2008-03" db="EMBL/GenBank/DDBJ databases">
        <title>Annotation of Ixodes scapularis.</title>
        <authorList>
            <consortium name="Ixodes scapularis Genome Project Consortium"/>
            <person name="Caler E."/>
            <person name="Hannick L.I."/>
            <person name="Bidwell S."/>
            <person name="Joardar V."/>
            <person name="Thiagarajan M."/>
            <person name="Amedeo P."/>
            <person name="Galinsky K.J."/>
            <person name="Schobel S."/>
            <person name="Inman J."/>
            <person name="Hostetler J."/>
            <person name="Miller J."/>
            <person name="Hammond M."/>
            <person name="Megy K."/>
            <person name="Lawson D."/>
            <person name="Kodira C."/>
            <person name="Sutton G."/>
            <person name="Meyer J."/>
            <person name="Hill C.A."/>
            <person name="Birren B."/>
            <person name="Nene V."/>
            <person name="Collins F."/>
            <person name="Alarcon-Chaidez F."/>
            <person name="Wikel S."/>
            <person name="Strausberg R."/>
        </authorList>
    </citation>
    <scope>NUCLEOTIDE SEQUENCE [LARGE SCALE GENOMIC DNA]</scope>
    <source>
        <strain evidence="10">Wikel</strain>
        <strain evidence="8">Wikel colony</strain>
    </source>
</reference>
<dbReference type="Proteomes" id="UP000001555">
    <property type="component" value="Unassembled WGS sequence"/>
</dbReference>
<sequence length="276" mass="31527">MKIVNFFIGRNEASTMWFIESGNHNFLNFRQACSIESAALHNPGIPIRLLTTSTLSPNCKYTNILKALPNFRAELLEISSAFHSTPMDSWYRSNAWADSTHKTEHISDALRYTILWRHGGIYMDLDVIMLKPLNGLTNCVVMMDKNRPNNNIMIFDKDHRFITALMDNCLKGYDPDDYNTCGPGLLQQMYEDGGSLATDMSFLRKETFLAIDIERSGWFFDRDRTASVFKEVRESYGVHIYNSQTKNRTFDIGSGCAYELLAIMNCPRAYEALSSS</sequence>
<evidence type="ECO:0000256" key="5">
    <source>
        <dbReference type="ARBA" id="ARBA00023034"/>
    </source>
</evidence>
<evidence type="ECO:0000313" key="10">
    <source>
        <dbReference type="Proteomes" id="UP000001555"/>
    </source>
</evidence>
<keyword evidence="5" id="KW-0333">Golgi apparatus</keyword>
<accession>B7P3Z4</accession>
<dbReference type="OrthoDB" id="409543at2759"/>
<dbReference type="PANTHER" id="PTHR12042">
    <property type="entry name" value="LACTOSYLCERAMIDE 4-ALPHA-GALACTOSYLTRANSFERASE ALPHA- 1,4-GALACTOSYLTRANSFERASE"/>
    <property type="match status" value="1"/>
</dbReference>
<dbReference type="GO" id="GO:0000139">
    <property type="term" value="C:Golgi membrane"/>
    <property type="evidence" value="ECO:0007669"/>
    <property type="project" value="UniProtKB-SubCell"/>
</dbReference>
<dbReference type="InterPro" id="IPR007652">
    <property type="entry name" value="A1-4-GlycosylTfrase_dom"/>
</dbReference>
<reference evidence="9" key="2">
    <citation type="submission" date="2020-05" db="UniProtKB">
        <authorList>
            <consortium name="EnsemblMetazoa"/>
        </authorList>
    </citation>
    <scope>IDENTIFICATION</scope>
    <source>
        <strain evidence="9">wikel</strain>
    </source>
</reference>
<proteinExistence type="inferred from homology"/>
<evidence type="ECO:0000256" key="2">
    <source>
        <dbReference type="ARBA" id="ARBA00009003"/>
    </source>
</evidence>
<evidence type="ECO:0000256" key="4">
    <source>
        <dbReference type="ARBA" id="ARBA00022679"/>
    </source>
</evidence>
<dbReference type="STRING" id="6945.B7P3Z4"/>
<evidence type="ECO:0000256" key="3">
    <source>
        <dbReference type="ARBA" id="ARBA00022676"/>
    </source>
</evidence>
<evidence type="ECO:0000313" key="8">
    <source>
        <dbReference type="EMBL" id="EEC01316.1"/>
    </source>
</evidence>
<dbReference type="EMBL" id="DS631778">
    <property type="protein sequence ID" value="EEC01316.1"/>
    <property type="molecule type" value="Genomic_DNA"/>
</dbReference>
<evidence type="ECO:0000256" key="6">
    <source>
        <dbReference type="ARBA" id="ARBA00023136"/>
    </source>
</evidence>
<dbReference type="InterPro" id="IPR029044">
    <property type="entry name" value="Nucleotide-diphossugar_trans"/>
</dbReference>
<comment type="similarity">
    <text evidence="2">Belongs to the glycosyltransferase 32 family.</text>
</comment>
<dbReference type="EMBL" id="ABJB010410379">
    <property type="status" value="NOT_ANNOTATED_CDS"/>
    <property type="molecule type" value="Genomic_DNA"/>
</dbReference>
<gene>
    <name evidence="9" type="primary">8024265</name>
    <name evidence="8" type="ORF">IscW_ISCW001764</name>
</gene>
<dbReference type="InParanoid" id="B7P3Z4"/>
<organism>
    <name type="scientific">Ixodes scapularis</name>
    <name type="common">Black-legged tick</name>
    <name type="synonym">Deer tick</name>
    <dbReference type="NCBI Taxonomy" id="6945"/>
    <lineage>
        <taxon>Eukaryota</taxon>
        <taxon>Metazoa</taxon>
        <taxon>Ecdysozoa</taxon>
        <taxon>Arthropoda</taxon>
        <taxon>Chelicerata</taxon>
        <taxon>Arachnida</taxon>
        <taxon>Acari</taxon>
        <taxon>Parasitiformes</taxon>
        <taxon>Ixodida</taxon>
        <taxon>Ixodoidea</taxon>
        <taxon>Ixodidae</taxon>
        <taxon>Ixodinae</taxon>
        <taxon>Ixodes</taxon>
    </lineage>
</organism>
<evidence type="ECO:0000313" key="9">
    <source>
        <dbReference type="EnsemblMetazoa" id="ISCW001764-PA"/>
    </source>
</evidence>
<dbReference type="InterPro" id="IPR051981">
    <property type="entry name" value="Glycosyltransf_32"/>
</dbReference>
<evidence type="ECO:0000256" key="1">
    <source>
        <dbReference type="ARBA" id="ARBA00004323"/>
    </source>
</evidence>
<dbReference type="InterPro" id="IPR007577">
    <property type="entry name" value="GlycoTrfase_DXD_sugar-bd_CS"/>
</dbReference>
<dbReference type="GO" id="GO:0016758">
    <property type="term" value="F:hexosyltransferase activity"/>
    <property type="evidence" value="ECO:0000318"/>
    <property type="project" value="GO_Central"/>
</dbReference>
<dbReference type="EnsemblMetazoa" id="ISCW001764-RA">
    <property type="protein sequence ID" value="ISCW001764-PA"/>
    <property type="gene ID" value="ISCW001764"/>
</dbReference>
<dbReference type="PaxDb" id="6945-B7P3Z4"/>
<protein>
    <submittedName>
        <fullName evidence="8 9">Secreted protein, putative</fullName>
        <ecNumber evidence="8">2.4.1.228</ecNumber>
    </submittedName>
</protein>
<keyword evidence="6" id="KW-0472">Membrane</keyword>
<dbReference type="VEuPathDB" id="VectorBase:ISCI001764"/>
<comment type="subcellular location">
    <subcellularLocation>
        <location evidence="1">Golgi apparatus membrane</location>
        <topology evidence="1">Single-pass type II membrane protein</topology>
    </subcellularLocation>
</comment>
<dbReference type="HOGENOM" id="CLU_049512_1_0_1"/>
<dbReference type="EC" id="2.4.1.228" evidence="8"/>
<dbReference type="AlphaFoldDB" id="B7P3Z4"/>
<dbReference type="SUPFAM" id="SSF53448">
    <property type="entry name" value="Nucleotide-diphospho-sugar transferases"/>
    <property type="match status" value="1"/>
</dbReference>
<dbReference type="VEuPathDB" id="VectorBase:ISCP_027603"/>
<dbReference type="VEuPathDB" id="VectorBase:ISCW001764"/>
<dbReference type="Gene3D" id="3.90.550.20">
    <property type="match status" value="1"/>
</dbReference>
<name>B7P3Z4_IXOSC</name>
<keyword evidence="3 8" id="KW-0328">Glycosyltransferase</keyword>
<dbReference type="PANTHER" id="PTHR12042:SF21">
    <property type="entry name" value="ALPHA1,4-GALACTOSYLTRANSFERASE 1-RELATED"/>
    <property type="match status" value="1"/>
</dbReference>
<dbReference type="GO" id="GO:0006688">
    <property type="term" value="P:glycosphingolipid biosynthetic process"/>
    <property type="evidence" value="ECO:0000318"/>
    <property type="project" value="GO_Central"/>
</dbReference>